<feature type="chain" id="PRO_5026040198" evidence="1">
    <location>
        <begin position="22"/>
        <end position="260"/>
    </location>
</feature>
<feature type="signal peptide" evidence="1">
    <location>
        <begin position="1"/>
        <end position="21"/>
    </location>
</feature>
<dbReference type="EMBL" id="CP050313">
    <property type="protein sequence ID" value="QIR15792.1"/>
    <property type="molecule type" value="Genomic_DNA"/>
</dbReference>
<dbReference type="Gene3D" id="3.40.190.10">
    <property type="entry name" value="Periplasmic binding protein-like II"/>
    <property type="match status" value="2"/>
</dbReference>
<gene>
    <name evidence="3" type="ORF">HBH39_15945</name>
</gene>
<organism evidence="3 4">
    <name type="scientific">Shewanella aestuarii</name>
    <dbReference type="NCBI Taxonomy" id="1028752"/>
    <lineage>
        <taxon>Bacteria</taxon>
        <taxon>Pseudomonadati</taxon>
        <taxon>Pseudomonadota</taxon>
        <taxon>Gammaproteobacteria</taxon>
        <taxon>Alteromonadales</taxon>
        <taxon>Shewanellaceae</taxon>
        <taxon>Shewanella</taxon>
    </lineage>
</organism>
<name>A0A6G9QMT4_9GAMM</name>
<dbReference type="Pfam" id="PF00497">
    <property type="entry name" value="SBP_bac_3"/>
    <property type="match status" value="1"/>
</dbReference>
<dbReference type="InterPro" id="IPR001638">
    <property type="entry name" value="Solute-binding_3/MltF_N"/>
</dbReference>
<dbReference type="KEGG" id="saes:HBH39_15945"/>
<dbReference type="AlphaFoldDB" id="A0A6G9QMT4"/>
<evidence type="ECO:0000313" key="4">
    <source>
        <dbReference type="Proteomes" id="UP000502608"/>
    </source>
</evidence>
<evidence type="ECO:0000259" key="2">
    <source>
        <dbReference type="Pfam" id="PF00497"/>
    </source>
</evidence>
<accession>A0A6G9QMT4</accession>
<evidence type="ECO:0000256" key="1">
    <source>
        <dbReference type="SAM" id="SignalP"/>
    </source>
</evidence>
<protein>
    <submittedName>
        <fullName evidence="3">Amino acid ABC transporter substrate-binding protein</fullName>
    </submittedName>
</protein>
<dbReference type="RefSeq" id="WP_167679648.1">
    <property type="nucleotide sequence ID" value="NZ_CP050313.1"/>
</dbReference>
<dbReference type="Proteomes" id="UP000502608">
    <property type="component" value="Chromosome"/>
</dbReference>
<dbReference type="SUPFAM" id="SSF53850">
    <property type="entry name" value="Periplasmic binding protein-like II"/>
    <property type="match status" value="1"/>
</dbReference>
<keyword evidence="4" id="KW-1185">Reference proteome</keyword>
<evidence type="ECO:0000313" key="3">
    <source>
        <dbReference type="EMBL" id="QIR15792.1"/>
    </source>
</evidence>
<reference evidence="3 4" key="1">
    <citation type="submission" date="2020-03" db="EMBL/GenBank/DDBJ databases">
        <title>Complete genome sequence of Shewanella sp.</title>
        <authorList>
            <person name="Kim Y.-S."/>
            <person name="Kim S.-J."/>
            <person name="Jung H.-K."/>
            <person name="Kim K.-H."/>
        </authorList>
    </citation>
    <scope>NUCLEOTIDE SEQUENCE [LARGE SCALE GENOMIC DNA]</scope>
    <source>
        <strain evidence="3 4">PN3F2</strain>
    </source>
</reference>
<feature type="domain" description="Solute-binding protein family 3/N-terminal" evidence="2">
    <location>
        <begin position="40"/>
        <end position="256"/>
    </location>
</feature>
<proteinExistence type="predicted"/>
<keyword evidence="1" id="KW-0732">Signal</keyword>
<sequence length="260" mass="29944">MRSIRSIFAIFVGYISISVYAVANNDSQSHHALQPQTVTIASAMFRPPYILPDERSGYELDIIRAAFADQHIKVLFQFSSRNRQMLHFEQKKVDAIMTVNKHTGVSGFLSDEYIQYKNVAISLAKKNIQLTGIADLANYSVVAFLNARNVLGQVFHDMAEQNRAYLEVSPQIKQNKMLYLNRVDVVIADGYVFQELNQQIRRDVDISQPLHFHRLFDGPNYSMSFHDPELRDSFNLGLANIRANGQYQQIKLHYLQDYQH</sequence>